<proteinExistence type="inferred from homology"/>
<dbReference type="EMBL" id="JBGFUD010001130">
    <property type="protein sequence ID" value="MFH4975796.1"/>
    <property type="molecule type" value="Genomic_DNA"/>
</dbReference>
<feature type="active site" evidence="3">
    <location>
        <position position="209"/>
    </location>
</feature>
<dbReference type="InterPro" id="IPR029510">
    <property type="entry name" value="Ald_DH_CS_GLU"/>
</dbReference>
<dbReference type="FunFam" id="3.40.605.10:FF:000004">
    <property type="entry name" value="Aldehyde dehydrogenase"/>
    <property type="match status" value="1"/>
</dbReference>
<dbReference type="Pfam" id="PF00171">
    <property type="entry name" value="Aldedh"/>
    <property type="match status" value="1"/>
</dbReference>
<feature type="domain" description="Aldehyde dehydrogenase" evidence="5">
    <location>
        <begin position="3"/>
        <end position="291"/>
    </location>
</feature>
<dbReference type="SUPFAM" id="SSF53720">
    <property type="entry name" value="ALDH-like"/>
    <property type="match status" value="1"/>
</dbReference>
<sequence length="291" mass="32630">MSVHQIIEKQRTFFRDGHTRSLEFRKNQLKQLKKMMNDEKDYFTNAVYKDLRREQRVTFFMEIAMTVTEIDDTLAHLNEWAAPEVVSRTAATLLDTPMIVKDPLGVVLIIAPWNYPVCLVTLPLVSALAAGNTVIIKPSEVSVATSSALAKFIPKYFKPEVVSVVEGGVPETTELLKERFDRILYTGSTSVGKVVMTAAAKHLTPVTLELGGKSPTVVLEDADIATSARRIAWGKWINSGQTCIAPDYIITSSRVKPLLVDAIRKTVDEFYGKDIKTCNDYARMINERQFE</sequence>
<comment type="similarity">
    <text evidence="1 4">Belongs to the aldehyde dehydrogenase family.</text>
</comment>
<dbReference type="PANTHER" id="PTHR43570:SF16">
    <property type="entry name" value="ALDEHYDE DEHYDROGENASE TYPE III, ISOFORM Q"/>
    <property type="match status" value="1"/>
</dbReference>
<dbReference type="InterPro" id="IPR012394">
    <property type="entry name" value="Aldehyde_DH_NAD(P)"/>
</dbReference>
<name>A0ABD6E9C3_9BILA</name>
<evidence type="ECO:0000256" key="1">
    <source>
        <dbReference type="ARBA" id="ARBA00009986"/>
    </source>
</evidence>
<evidence type="ECO:0000256" key="2">
    <source>
        <dbReference type="ARBA" id="ARBA00023002"/>
    </source>
</evidence>
<dbReference type="GO" id="GO:0016620">
    <property type="term" value="F:oxidoreductase activity, acting on the aldehyde or oxo group of donors, NAD or NADP as acceptor"/>
    <property type="evidence" value="ECO:0007669"/>
    <property type="project" value="UniProtKB-ARBA"/>
</dbReference>
<dbReference type="Gene3D" id="3.40.605.10">
    <property type="entry name" value="Aldehyde Dehydrogenase, Chain A, domain 1"/>
    <property type="match status" value="1"/>
</dbReference>
<comment type="caution">
    <text evidence="6">The sequence shown here is derived from an EMBL/GenBank/DDBJ whole genome shotgun (WGS) entry which is preliminary data.</text>
</comment>
<protein>
    <recommendedName>
        <fullName evidence="5">Aldehyde dehydrogenase domain-containing protein</fullName>
    </recommendedName>
</protein>
<dbReference type="PANTHER" id="PTHR43570">
    <property type="entry name" value="ALDEHYDE DEHYDROGENASE"/>
    <property type="match status" value="1"/>
</dbReference>
<dbReference type="AlphaFoldDB" id="A0ABD6E9C3"/>
<dbReference type="Proteomes" id="UP001608902">
    <property type="component" value="Unassembled WGS sequence"/>
</dbReference>
<keyword evidence="2 4" id="KW-0560">Oxidoreductase</keyword>
<evidence type="ECO:0000259" key="5">
    <source>
        <dbReference type="Pfam" id="PF00171"/>
    </source>
</evidence>
<dbReference type="PROSITE" id="PS00687">
    <property type="entry name" value="ALDEHYDE_DEHYDR_GLU"/>
    <property type="match status" value="1"/>
</dbReference>
<reference evidence="6 7" key="1">
    <citation type="submission" date="2024-08" db="EMBL/GenBank/DDBJ databases">
        <title>Gnathostoma spinigerum genome.</title>
        <authorList>
            <person name="Gonzalez-Bertolin B."/>
            <person name="Monzon S."/>
            <person name="Zaballos A."/>
            <person name="Jimenez P."/>
            <person name="Dekumyoy P."/>
            <person name="Varona S."/>
            <person name="Cuesta I."/>
            <person name="Sumanam S."/>
            <person name="Adisakwattana P."/>
            <person name="Gasser R.B."/>
            <person name="Hernandez-Gonzalez A."/>
            <person name="Young N.D."/>
            <person name="Perteguer M.J."/>
        </authorList>
    </citation>
    <scope>NUCLEOTIDE SEQUENCE [LARGE SCALE GENOMIC DNA]</scope>
    <source>
        <strain evidence="6">AL3</strain>
        <tissue evidence="6">Liver</tissue>
    </source>
</reference>
<dbReference type="InterPro" id="IPR016161">
    <property type="entry name" value="Ald_DH/histidinol_DH"/>
</dbReference>
<organism evidence="6 7">
    <name type="scientific">Gnathostoma spinigerum</name>
    <dbReference type="NCBI Taxonomy" id="75299"/>
    <lineage>
        <taxon>Eukaryota</taxon>
        <taxon>Metazoa</taxon>
        <taxon>Ecdysozoa</taxon>
        <taxon>Nematoda</taxon>
        <taxon>Chromadorea</taxon>
        <taxon>Rhabditida</taxon>
        <taxon>Spirurina</taxon>
        <taxon>Gnathostomatomorpha</taxon>
        <taxon>Gnathostomatoidea</taxon>
        <taxon>Gnathostomatidae</taxon>
        <taxon>Gnathostoma</taxon>
    </lineage>
</organism>
<dbReference type="Gene3D" id="3.40.309.10">
    <property type="entry name" value="Aldehyde Dehydrogenase, Chain A, domain 2"/>
    <property type="match status" value="1"/>
</dbReference>
<gene>
    <name evidence="6" type="ORF">AB6A40_002505</name>
</gene>
<evidence type="ECO:0000313" key="7">
    <source>
        <dbReference type="Proteomes" id="UP001608902"/>
    </source>
</evidence>
<keyword evidence="7" id="KW-1185">Reference proteome</keyword>
<dbReference type="InterPro" id="IPR015590">
    <property type="entry name" value="Aldehyde_DH_dom"/>
</dbReference>
<evidence type="ECO:0000256" key="4">
    <source>
        <dbReference type="RuleBase" id="RU003345"/>
    </source>
</evidence>
<evidence type="ECO:0000256" key="3">
    <source>
        <dbReference type="PROSITE-ProRule" id="PRU10007"/>
    </source>
</evidence>
<dbReference type="InterPro" id="IPR016162">
    <property type="entry name" value="Ald_DH_N"/>
</dbReference>
<evidence type="ECO:0000313" key="6">
    <source>
        <dbReference type="EMBL" id="MFH4975796.1"/>
    </source>
</evidence>
<dbReference type="InterPro" id="IPR016163">
    <property type="entry name" value="Ald_DH_C"/>
</dbReference>
<accession>A0ABD6E9C3</accession>